<dbReference type="PROSITE" id="PS00101">
    <property type="entry name" value="HEXAPEP_TRANSFERASES"/>
    <property type="match status" value="2"/>
</dbReference>
<keyword evidence="3 9" id="KW-0808">Transferase</keyword>
<dbReference type="GO" id="GO:0009245">
    <property type="term" value="P:lipid A biosynthetic process"/>
    <property type="evidence" value="ECO:0007669"/>
    <property type="project" value="UniProtKB-KW"/>
</dbReference>
<dbReference type="AlphaFoldDB" id="A0A3B0R7P5"/>
<dbReference type="GO" id="GO:0016410">
    <property type="term" value="F:N-acyltransferase activity"/>
    <property type="evidence" value="ECO:0007669"/>
    <property type="project" value="InterPro"/>
</dbReference>
<feature type="domain" description="UDP-3-O-[3-hydroxymyristoyl] glucosamine N-acyltransferase non-repeat region" evidence="8">
    <location>
        <begin position="25"/>
        <end position="90"/>
    </location>
</feature>
<dbReference type="Gene3D" id="2.160.10.10">
    <property type="entry name" value="Hexapeptide repeat proteins"/>
    <property type="match status" value="1"/>
</dbReference>
<evidence type="ECO:0000256" key="3">
    <source>
        <dbReference type="ARBA" id="ARBA00022679"/>
    </source>
</evidence>
<dbReference type="NCBIfam" id="TIGR01853">
    <property type="entry name" value="lipid_A_lpxD"/>
    <property type="match status" value="1"/>
</dbReference>
<name>A0A3B0R7P5_9ZZZZ</name>
<proteinExistence type="inferred from homology"/>
<evidence type="ECO:0000256" key="2">
    <source>
        <dbReference type="ARBA" id="ARBA00022556"/>
    </source>
</evidence>
<dbReference type="InterPro" id="IPR007691">
    <property type="entry name" value="LpxD"/>
</dbReference>
<dbReference type="Pfam" id="PF04613">
    <property type="entry name" value="LpxD"/>
    <property type="match status" value="1"/>
</dbReference>
<evidence type="ECO:0000313" key="9">
    <source>
        <dbReference type="EMBL" id="VAV85046.1"/>
    </source>
</evidence>
<organism evidence="9">
    <name type="scientific">hydrothermal vent metagenome</name>
    <dbReference type="NCBI Taxonomy" id="652676"/>
    <lineage>
        <taxon>unclassified sequences</taxon>
        <taxon>metagenomes</taxon>
        <taxon>ecological metagenomes</taxon>
    </lineage>
</organism>
<evidence type="ECO:0000259" key="8">
    <source>
        <dbReference type="Pfam" id="PF04613"/>
    </source>
</evidence>
<dbReference type="InterPro" id="IPR018357">
    <property type="entry name" value="Hexapep_transf_CS"/>
</dbReference>
<evidence type="ECO:0000256" key="6">
    <source>
        <dbReference type="ARBA" id="ARBA00023315"/>
    </source>
</evidence>
<keyword evidence="1" id="KW-0444">Lipid biosynthesis</keyword>
<dbReference type="GO" id="GO:0103118">
    <property type="term" value="F:UDP-3-O-[(3R)-3-hydroxyacyl]-glucosamine N-acyltransferase activity"/>
    <property type="evidence" value="ECO:0007669"/>
    <property type="project" value="UniProtKB-EC"/>
</dbReference>
<reference evidence="9" key="1">
    <citation type="submission" date="2018-06" db="EMBL/GenBank/DDBJ databases">
        <authorList>
            <person name="Zhirakovskaya E."/>
        </authorList>
    </citation>
    <scope>NUCLEOTIDE SEQUENCE</scope>
</reference>
<evidence type="ECO:0000256" key="5">
    <source>
        <dbReference type="ARBA" id="ARBA00023098"/>
    </source>
</evidence>
<sequence>MATNKTIKEIASLIGAELLGNELLSVSDVASIEDAGAFDITFAATGRHMNAACKSSAAAIIAPTGSREVPGKTLLLVKNPPEAFAAVINLMRPLHHPAPEIDATASIKDSATIGEEVSIGANVVIEDDATIGKGVVIYPGVYIGKGCLVGEGSIIYPNVSIMEDTIIGKNVIVHPSAVIGSDGFGYARVEAQNIKIPQRGRVVIGDEVEIGAGTTIDRATIGETRIGRGTKIDNLVQIAHNVTIGEDSLIVAQVGISGSTKIGHRVTIAGQSGLAGHIEVADDCIIGARSGVTGNIKERGIYTGYPLMPHPKWLRTQGAASKLPEMRKKLIEAETRLRQLEDQLQRIEDSRSK</sequence>
<protein>
    <submittedName>
        <fullName evidence="9">UDP-3-O-[3-hydroxymyristoyl] glucosamine N-acyltransferase</fullName>
        <ecNumber evidence="9">2.3.1.191</ecNumber>
    </submittedName>
</protein>
<dbReference type="InterPro" id="IPR011004">
    <property type="entry name" value="Trimer_LpxA-like_sf"/>
</dbReference>
<dbReference type="PANTHER" id="PTHR43378">
    <property type="entry name" value="UDP-3-O-ACYLGLUCOSAMINE N-ACYLTRANSFERASE"/>
    <property type="match status" value="1"/>
</dbReference>
<gene>
    <name evidence="9" type="ORF">MNBD_DELTA01-410</name>
</gene>
<dbReference type="EC" id="2.3.1.191" evidence="9"/>
<keyword evidence="7" id="KW-0175">Coiled coil</keyword>
<keyword evidence="4" id="KW-0677">Repeat</keyword>
<feature type="coiled-coil region" evidence="7">
    <location>
        <begin position="323"/>
        <end position="350"/>
    </location>
</feature>
<evidence type="ECO:0000256" key="4">
    <source>
        <dbReference type="ARBA" id="ARBA00022737"/>
    </source>
</evidence>
<dbReference type="InterPro" id="IPR020573">
    <property type="entry name" value="UDP_GlcNAc_AcTrfase_non-rep"/>
</dbReference>
<dbReference type="GO" id="GO:0016020">
    <property type="term" value="C:membrane"/>
    <property type="evidence" value="ECO:0007669"/>
    <property type="project" value="GOC"/>
</dbReference>
<dbReference type="NCBIfam" id="NF002060">
    <property type="entry name" value="PRK00892.1"/>
    <property type="match status" value="1"/>
</dbReference>
<dbReference type="Gene3D" id="3.40.1390.10">
    <property type="entry name" value="MurE/MurF, N-terminal domain"/>
    <property type="match status" value="1"/>
</dbReference>
<keyword evidence="2" id="KW-0441">Lipid A biosynthesis</keyword>
<dbReference type="HAMAP" id="MF_00523">
    <property type="entry name" value="LpxD"/>
    <property type="match status" value="1"/>
</dbReference>
<evidence type="ECO:0000256" key="7">
    <source>
        <dbReference type="SAM" id="Coils"/>
    </source>
</evidence>
<dbReference type="PANTHER" id="PTHR43378:SF2">
    <property type="entry name" value="UDP-3-O-ACYLGLUCOSAMINE N-ACYLTRANSFERASE 1, MITOCHONDRIAL-RELATED"/>
    <property type="match status" value="1"/>
</dbReference>
<dbReference type="SUPFAM" id="SSF51161">
    <property type="entry name" value="Trimeric LpxA-like enzymes"/>
    <property type="match status" value="1"/>
</dbReference>
<keyword evidence="6 9" id="KW-0012">Acyltransferase</keyword>
<evidence type="ECO:0000256" key="1">
    <source>
        <dbReference type="ARBA" id="ARBA00022516"/>
    </source>
</evidence>
<dbReference type="CDD" id="cd03352">
    <property type="entry name" value="LbH_LpxD"/>
    <property type="match status" value="1"/>
</dbReference>
<dbReference type="EMBL" id="UOEA01000080">
    <property type="protein sequence ID" value="VAV85046.1"/>
    <property type="molecule type" value="Genomic_DNA"/>
</dbReference>
<dbReference type="InterPro" id="IPR001451">
    <property type="entry name" value="Hexapep"/>
</dbReference>
<accession>A0A3B0R7P5</accession>
<dbReference type="Pfam" id="PF00132">
    <property type="entry name" value="Hexapep"/>
    <property type="match status" value="2"/>
</dbReference>
<keyword evidence="5" id="KW-0443">Lipid metabolism</keyword>